<dbReference type="PANTHER" id="PTHR33112:SF10">
    <property type="entry name" value="TOL"/>
    <property type="match status" value="1"/>
</dbReference>
<organism evidence="3 4">
    <name type="scientific">Coleophoma cylindrospora</name>
    <dbReference type="NCBI Taxonomy" id="1849047"/>
    <lineage>
        <taxon>Eukaryota</taxon>
        <taxon>Fungi</taxon>
        <taxon>Dikarya</taxon>
        <taxon>Ascomycota</taxon>
        <taxon>Pezizomycotina</taxon>
        <taxon>Leotiomycetes</taxon>
        <taxon>Helotiales</taxon>
        <taxon>Dermateaceae</taxon>
        <taxon>Coleophoma</taxon>
    </lineage>
</organism>
<dbReference type="PANTHER" id="PTHR33112">
    <property type="entry name" value="DOMAIN PROTEIN, PUTATIVE-RELATED"/>
    <property type="match status" value="1"/>
</dbReference>
<feature type="compositionally biased region" description="Polar residues" evidence="1">
    <location>
        <begin position="12"/>
        <end position="26"/>
    </location>
</feature>
<dbReference type="Pfam" id="PF06985">
    <property type="entry name" value="HET"/>
    <property type="match status" value="1"/>
</dbReference>
<dbReference type="AlphaFoldDB" id="A0A3D8QPF4"/>
<evidence type="ECO:0000259" key="2">
    <source>
        <dbReference type="Pfam" id="PF06985"/>
    </source>
</evidence>
<evidence type="ECO:0000256" key="1">
    <source>
        <dbReference type="SAM" id="MobiDB-lite"/>
    </source>
</evidence>
<dbReference type="InterPro" id="IPR010730">
    <property type="entry name" value="HET"/>
</dbReference>
<keyword evidence="4" id="KW-1185">Reference proteome</keyword>
<name>A0A3D8QPF4_9HELO</name>
<feature type="domain" description="Heterokaryon incompatibility" evidence="2">
    <location>
        <begin position="195"/>
        <end position="360"/>
    </location>
</feature>
<gene>
    <name evidence="3" type="ORF">BP6252_11230</name>
</gene>
<comment type="caution">
    <text evidence="3">The sequence shown here is derived from an EMBL/GenBank/DDBJ whole genome shotgun (WGS) entry which is preliminary data.</text>
</comment>
<evidence type="ECO:0000313" key="4">
    <source>
        <dbReference type="Proteomes" id="UP000256645"/>
    </source>
</evidence>
<dbReference type="Proteomes" id="UP000256645">
    <property type="component" value="Unassembled WGS sequence"/>
</dbReference>
<evidence type="ECO:0000313" key="3">
    <source>
        <dbReference type="EMBL" id="RDW63685.1"/>
    </source>
</evidence>
<reference evidence="3 4" key="1">
    <citation type="journal article" date="2018" name="IMA Fungus">
        <title>IMA Genome-F 9: Draft genome sequence of Annulohypoxylon stygium, Aspergillus mulundensis, Berkeleyomyces basicola (syn. Thielaviopsis basicola), Ceratocystis smalleyi, two Cercospora beticola strains, Coleophoma cylindrospora, Fusarium fracticaudum, Phialophora cf. hyalina, and Morchella septimelata.</title>
        <authorList>
            <person name="Wingfield B.D."/>
            <person name="Bills G.F."/>
            <person name="Dong Y."/>
            <person name="Huang W."/>
            <person name="Nel W.J."/>
            <person name="Swalarsk-Parry B.S."/>
            <person name="Vaghefi N."/>
            <person name="Wilken P.M."/>
            <person name="An Z."/>
            <person name="de Beer Z.W."/>
            <person name="De Vos L."/>
            <person name="Chen L."/>
            <person name="Duong T.A."/>
            <person name="Gao Y."/>
            <person name="Hammerbacher A."/>
            <person name="Kikkert J.R."/>
            <person name="Li Y."/>
            <person name="Li H."/>
            <person name="Li K."/>
            <person name="Li Q."/>
            <person name="Liu X."/>
            <person name="Ma X."/>
            <person name="Naidoo K."/>
            <person name="Pethybridge S.J."/>
            <person name="Sun J."/>
            <person name="Steenkamp E.T."/>
            <person name="van der Nest M.A."/>
            <person name="van Wyk S."/>
            <person name="Wingfield M.J."/>
            <person name="Xiong C."/>
            <person name="Yue Q."/>
            <person name="Zhang X."/>
        </authorList>
    </citation>
    <scope>NUCLEOTIDE SEQUENCE [LARGE SCALE GENOMIC DNA]</scope>
    <source>
        <strain evidence="3 4">BP6252</strain>
    </source>
</reference>
<proteinExistence type="predicted"/>
<dbReference type="EMBL" id="PDLM01000013">
    <property type="protein sequence ID" value="RDW63685.1"/>
    <property type="molecule type" value="Genomic_DNA"/>
</dbReference>
<feature type="region of interest" description="Disordered" evidence="1">
    <location>
        <begin position="1"/>
        <end position="34"/>
    </location>
</feature>
<protein>
    <recommendedName>
        <fullName evidence="2">Heterokaryon incompatibility domain-containing protein</fullName>
    </recommendedName>
</protein>
<accession>A0A3D8QPF4</accession>
<dbReference type="OrthoDB" id="8300194at2759"/>
<sequence>MLKKLKRRILGDSSQTKTTPAQNTTPSPLPSHVFGNLPEIRIQAEEENHPHSSVATQGCVICGPLQACTEQPVRKTDLRQSAEGGCSVCALLWATCAECVEIMDLNSFDYLSTWSGGGGIFGVSVGSDDPDNADAGVTGVGSKIKVLSNWINECQENHPNCRQMVDSKLPTRVIDVGNATTQPFLKITHGETGRYLALSHRWGPLESQQHMLMTRMKTIDGLCRQIPLDSFPTTFRHAIEVTRSLGIQYIWIDSLCIIQDSIHDWEIEATRMGDIFENAYATLFAERAENCADGLFQTPDDRESLTRWMREIDYCDPQTHEKHQILVSWPSYYPNSLQEAFCMVEKPVSYLQNRGWVMQEEILSRRKICFSASELHWQCKSMSQCECDLRSMVDPNFFRNLLWTPRGDGSVTRGLSASDRSARKAPGLNKAWKSLVELYTRREFTNERDKLPALAGIASKFGRASHDYLAGIWRQDIRDQLLWHGLNLEGALCRRHEPYYAPSWSWAALQGGIIFCAFNDRHKKTKRIWEIKDASCQPSGENPMGLVATGMLRIQSKAAPVFVTECEGRAPDVERSEGFSVFKQYGVYEQTRNGKTYHLMLRAETEAGKETCDTVVFLDTSDDWGVFAGKPAQRFYYLIAEAGTVKGDAVITEEISRTMGLLIRESPVKEGHWERICLLAPQGWWRDWSGIAEDKEFLLI</sequence>